<dbReference type="EMBL" id="ML986484">
    <property type="protein sequence ID" value="KAF2280858.1"/>
    <property type="molecule type" value="Genomic_DNA"/>
</dbReference>
<dbReference type="GeneID" id="54546064"/>
<organism evidence="1 2">
    <name type="scientific">Westerdykella ornata</name>
    <dbReference type="NCBI Taxonomy" id="318751"/>
    <lineage>
        <taxon>Eukaryota</taxon>
        <taxon>Fungi</taxon>
        <taxon>Dikarya</taxon>
        <taxon>Ascomycota</taxon>
        <taxon>Pezizomycotina</taxon>
        <taxon>Dothideomycetes</taxon>
        <taxon>Pleosporomycetidae</taxon>
        <taxon>Pleosporales</taxon>
        <taxon>Sporormiaceae</taxon>
        <taxon>Westerdykella</taxon>
    </lineage>
</organism>
<dbReference type="RefSeq" id="XP_033658395.1">
    <property type="nucleotide sequence ID" value="XM_033792889.1"/>
</dbReference>
<dbReference type="Proteomes" id="UP000800097">
    <property type="component" value="Unassembled WGS sequence"/>
</dbReference>
<evidence type="ECO:0000313" key="1">
    <source>
        <dbReference type="EMBL" id="KAF2280858.1"/>
    </source>
</evidence>
<name>A0A6A6JYD2_WESOR</name>
<keyword evidence="2" id="KW-1185">Reference proteome</keyword>
<proteinExistence type="predicted"/>
<dbReference type="AlphaFoldDB" id="A0A6A6JYD2"/>
<protein>
    <submittedName>
        <fullName evidence="1">Uncharacterized protein</fullName>
    </submittedName>
</protein>
<reference evidence="1" key="1">
    <citation type="journal article" date="2020" name="Stud. Mycol.">
        <title>101 Dothideomycetes genomes: a test case for predicting lifestyles and emergence of pathogens.</title>
        <authorList>
            <person name="Haridas S."/>
            <person name="Albert R."/>
            <person name="Binder M."/>
            <person name="Bloem J."/>
            <person name="Labutti K."/>
            <person name="Salamov A."/>
            <person name="Andreopoulos B."/>
            <person name="Baker S."/>
            <person name="Barry K."/>
            <person name="Bills G."/>
            <person name="Bluhm B."/>
            <person name="Cannon C."/>
            <person name="Castanera R."/>
            <person name="Culley D."/>
            <person name="Daum C."/>
            <person name="Ezra D."/>
            <person name="Gonzalez J."/>
            <person name="Henrissat B."/>
            <person name="Kuo A."/>
            <person name="Liang C."/>
            <person name="Lipzen A."/>
            <person name="Lutzoni F."/>
            <person name="Magnuson J."/>
            <person name="Mondo S."/>
            <person name="Nolan M."/>
            <person name="Ohm R."/>
            <person name="Pangilinan J."/>
            <person name="Park H.-J."/>
            <person name="Ramirez L."/>
            <person name="Alfaro M."/>
            <person name="Sun H."/>
            <person name="Tritt A."/>
            <person name="Yoshinaga Y."/>
            <person name="Zwiers L.-H."/>
            <person name="Turgeon B."/>
            <person name="Goodwin S."/>
            <person name="Spatafora J."/>
            <person name="Crous P."/>
            <person name="Grigoriev I."/>
        </authorList>
    </citation>
    <scope>NUCLEOTIDE SEQUENCE</scope>
    <source>
        <strain evidence="1">CBS 379.55</strain>
    </source>
</reference>
<sequence length="108" mass="12286">MISTAKLQRGGYITMSPKIMNMKINSLRWPCVECCRAEHDVDMDISRCLLRSRCVVMHQLCTKLAVQSGRPFYPDLFLSGSAMIRVFCPKESFSVSSYACIYSTHSHI</sequence>
<evidence type="ECO:0000313" key="2">
    <source>
        <dbReference type="Proteomes" id="UP000800097"/>
    </source>
</evidence>
<gene>
    <name evidence="1" type="ORF">EI97DRAFT_10246</name>
</gene>
<accession>A0A6A6JYD2</accession>